<proteinExistence type="predicted"/>
<evidence type="ECO:0000313" key="2">
    <source>
        <dbReference type="Proteomes" id="UP000009229"/>
    </source>
</evidence>
<dbReference type="RefSeq" id="WP_013822012.1">
    <property type="nucleotide sequence ID" value="NC_015573.1"/>
</dbReference>
<dbReference type="AlphaFoldDB" id="A0AAU8PFE9"/>
<dbReference type="KEGG" id="dku:Desku_0898"/>
<protein>
    <submittedName>
        <fullName evidence="1">Uncharacterized protein</fullName>
    </submittedName>
</protein>
<accession>A0AAU8PFE9</accession>
<gene>
    <name evidence="1" type="ordered locus">Desku_0898</name>
</gene>
<sequence length="88" mass="10156">MRTFQQKFLDKVSMQAEINRLAHGDARRVPGEWAMIAGTHMGHLLEAVLQDDREKIEKELLHVAAPLLELHCELQRRVVEEQQLALAF</sequence>
<name>A0AAU8PFE9_DESK7</name>
<dbReference type="Proteomes" id="UP000009229">
    <property type="component" value="Chromosome"/>
</dbReference>
<evidence type="ECO:0000313" key="1">
    <source>
        <dbReference type="EMBL" id="AEG14497.1"/>
    </source>
</evidence>
<keyword evidence="2" id="KW-1185">Reference proteome</keyword>
<organism evidence="1 2">
    <name type="scientific">Desulfofundulus kuznetsovii (strain DSM 6115 / VKM B-1805 / 17)</name>
    <name type="common">Desulfotomaculum kuznetsovii</name>
    <dbReference type="NCBI Taxonomy" id="760568"/>
    <lineage>
        <taxon>Bacteria</taxon>
        <taxon>Bacillati</taxon>
        <taxon>Bacillota</taxon>
        <taxon>Clostridia</taxon>
        <taxon>Eubacteriales</taxon>
        <taxon>Peptococcaceae</taxon>
        <taxon>Desulfofundulus</taxon>
    </lineage>
</organism>
<dbReference type="EMBL" id="CP002770">
    <property type="protein sequence ID" value="AEG14497.1"/>
    <property type="molecule type" value="Genomic_DNA"/>
</dbReference>
<reference evidence="2" key="1">
    <citation type="submission" date="2011-05" db="EMBL/GenBank/DDBJ databases">
        <title>Complete sequence of Desulfotomaculum kuznetsovii DSM 6115.</title>
        <authorList>
            <person name="Lucas S."/>
            <person name="Han J."/>
            <person name="Lapidus A."/>
            <person name="Cheng J.-F."/>
            <person name="Goodwin L."/>
            <person name="Pitluck S."/>
            <person name="Peters L."/>
            <person name="Mikhailova N."/>
            <person name="Lu M."/>
            <person name="Saunders E."/>
            <person name="Han C."/>
            <person name="Tapia R."/>
            <person name="Land M."/>
            <person name="Hauser L."/>
            <person name="Kyrpides N."/>
            <person name="Ivanova N."/>
            <person name="Pagani I."/>
            <person name="Nazina T."/>
            <person name="Ivanova A."/>
            <person name="Parshina S."/>
            <person name="Kuever J."/>
            <person name="Muyzer G."/>
            <person name="Plugge C."/>
            <person name="Stams A."/>
            <person name="Woyke T."/>
        </authorList>
    </citation>
    <scope>NUCLEOTIDE SEQUENCE [LARGE SCALE GENOMIC DNA]</scope>
    <source>
        <strain evidence="2">DSM 6115 / VKM B-1805 / 17</strain>
    </source>
</reference>